<organism evidence="2 3">
    <name type="scientific">Symbiochloris irregularis</name>
    <dbReference type="NCBI Taxonomy" id="706552"/>
    <lineage>
        <taxon>Eukaryota</taxon>
        <taxon>Viridiplantae</taxon>
        <taxon>Chlorophyta</taxon>
        <taxon>core chlorophytes</taxon>
        <taxon>Trebouxiophyceae</taxon>
        <taxon>Trebouxiales</taxon>
        <taxon>Trebouxiaceae</taxon>
        <taxon>Symbiochloris</taxon>
    </lineage>
</organism>
<reference evidence="2 3" key="1">
    <citation type="journal article" date="2024" name="Nat. Commun.">
        <title>Phylogenomics reveals the evolutionary origins of lichenization in chlorophyte algae.</title>
        <authorList>
            <person name="Puginier C."/>
            <person name="Libourel C."/>
            <person name="Otte J."/>
            <person name="Skaloud P."/>
            <person name="Haon M."/>
            <person name="Grisel S."/>
            <person name="Petersen M."/>
            <person name="Berrin J.G."/>
            <person name="Delaux P.M."/>
            <person name="Dal Grande F."/>
            <person name="Keller J."/>
        </authorList>
    </citation>
    <scope>NUCLEOTIDE SEQUENCE [LARGE SCALE GENOMIC DNA]</scope>
    <source>
        <strain evidence="2 3">SAG 2036</strain>
    </source>
</reference>
<sequence>MKRSRHRPRRLNACSRLQKARTCSDLSMPILEQLIADLSTQVVKDSSGHELPSSFFRMLWSRSCQLSSLTLTPDQQDLHKNLASTPRSSQWPTLRTS</sequence>
<evidence type="ECO:0000313" key="2">
    <source>
        <dbReference type="EMBL" id="KAK9789375.1"/>
    </source>
</evidence>
<protein>
    <submittedName>
        <fullName evidence="2">Uncharacterized protein</fullName>
    </submittedName>
</protein>
<proteinExistence type="predicted"/>
<keyword evidence="3" id="KW-1185">Reference proteome</keyword>
<dbReference type="Proteomes" id="UP001465755">
    <property type="component" value="Unassembled WGS sequence"/>
</dbReference>
<dbReference type="EMBL" id="JALJOQ010000209">
    <property type="protein sequence ID" value="KAK9789375.1"/>
    <property type="molecule type" value="Genomic_DNA"/>
</dbReference>
<accession>A0AAW1NLZ2</accession>
<feature type="compositionally biased region" description="Polar residues" evidence="1">
    <location>
        <begin position="82"/>
        <end position="97"/>
    </location>
</feature>
<gene>
    <name evidence="2" type="ORF">WJX73_002701</name>
</gene>
<evidence type="ECO:0000313" key="3">
    <source>
        <dbReference type="Proteomes" id="UP001465755"/>
    </source>
</evidence>
<evidence type="ECO:0000256" key="1">
    <source>
        <dbReference type="SAM" id="MobiDB-lite"/>
    </source>
</evidence>
<name>A0AAW1NLZ2_9CHLO</name>
<comment type="caution">
    <text evidence="2">The sequence shown here is derived from an EMBL/GenBank/DDBJ whole genome shotgun (WGS) entry which is preliminary data.</text>
</comment>
<dbReference type="AlphaFoldDB" id="A0AAW1NLZ2"/>
<feature type="region of interest" description="Disordered" evidence="1">
    <location>
        <begin position="77"/>
        <end position="97"/>
    </location>
</feature>